<accession>A0A154QFH4</accession>
<name>A0A154QFH4_9GAMM</name>
<evidence type="ECO:0000256" key="3">
    <source>
        <dbReference type="ARBA" id="ARBA00022578"/>
    </source>
</evidence>
<keyword evidence="9" id="KW-1185">Reference proteome</keyword>
<evidence type="ECO:0000313" key="9">
    <source>
        <dbReference type="Proteomes" id="UP000076131"/>
    </source>
</evidence>
<evidence type="ECO:0000256" key="5">
    <source>
        <dbReference type="ARBA" id="ARBA00023172"/>
    </source>
</evidence>
<dbReference type="eggNOG" id="COG3039">
    <property type="taxonomic scope" value="Bacteria"/>
</dbReference>
<evidence type="ECO:0000313" key="8">
    <source>
        <dbReference type="EMBL" id="KZC22549.1"/>
    </source>
</evidence>
<keyword evidence="4" id="KW-0238">DNA-binding</keyword>
<dbReference type="InterPro" id="IPR002559">
    <property type="entry name" value="Transposase_11"/>
</dbReference>
<dbReference type="Proteomes" id="UP000076131">
    <property type="component" value="Unassembled WGS sequence"/>
</dbReference>
<comment type="similarity">
    <text evidence="2">Belongs to the transposase 11 family.</text>
</comment>
<evidence type="ECO:0000256" key="1">
    <source>
        <dbReference type="ARBA" id="ARBA00003544"/>
    </source>
</evidence>
<evidence type="ECO:0000259" key="7">
    <source>
        <dbReference type="Pfam" id="PF05598"/>
    </source>
</evidence>
<protein>
    <submittedName>
        <fullName evidence="8">Transposase</fullName>
    </submittedName>
</protein>
<evidence type="ECO:0000256" key="2">
    <source>
        <dbReference type="ARBA" id="ARBA00010075"/>
    </source>
</evidence>
<feature type="domain" description="Transposase IS4-like" evidence="6">
    <location>
        <begin position="137"/>
        <end position="309"/>
    </location>
</feature>
<comment type="function">
    <text evidence="1">Involved in the transposition of the insertion sequence IS5.</text>
</comment>
<feature type="domain" description="Transposase InsH N-terminal" evidence="7">
    <location>
        <begin position="17"/>
        <end position="110"/>
    </location>
</feature>
<sequence>MTQLSFSDAEYAGKRKQTRREKFLAEMEQVVPWEALLAVIEPVYPKAGNGRRPYALKTMLRIHLMQNWFGYSDPAMEEALYEVAPLRRFAGLSLTRGGVPDETTILNFRRLLETHDLAPAILATVNAHLSDKGMLLRQGTIVDATIIHAPSSTKNESKARDQEMHSTRKGNQWYFGMKAHIGVDVESGFVHTVTTTAANIADVVEVGKLLHGKEKTVYADAGYIGAEKRAPKRGRTWYIAAKRGMVKAMPEGELKDAVKHTEHMKAAVRSKVEHPFRVVKRQFGFQKVRFKGLAKNTAQILTLFALANLWMARRTLLLTGEVRP</sequence>
<dbReference type="PANTHER" id="PTHR35604:SF2">
    <property type="entry name" value="TRANSPOSASE INSH FOR INSERTION SEQUENCE ELEMENT IS5A-RELATED"/>
    <property type="match status" value="1"/>
</dbReference>
<gene>
    <name evidence="8" type="ORF">RHOFW104T7_00105</name>
</gene>
<dbReference type="PANTHER" id="PTHR35604">
    <property type="entry name" value="TRANSPOSASE INSH FOR INSERTION SEQUENCE ELEMENT IS5A-RELATED"/>
    <property type="match status" value="1"/>
</dbReference>
<dbReference type="EMBL" id="LVJS01000073">
    <property type="protein sequence ID" value="KZC22549.1"/>
    <property type="molecule type" value="Genomic_DNA"/>
</dbReference>
<comment type="caution">
    <text evidence="8">The sequence shown here is derived from an EMBL/GenBank/DDBJ whole genome shotgun (WGS) entry which is preliminary data.</text>
</comment>
<dbReference type="Pfam" id="PF05598">
    <property type="entry name" value="DUF772"/>
    <property type="match status" value="1"/>
</dbReference>
<dbReference type="NCBIfam" id="NF033581">
    <property type="entry name" value="transpos_IS5_4"/>
    <property type="match status" value="1"/>
</dbReference>
<dbReference type="InterPro" id="IPR047959">
    <property type="entry name" value="Transpos_IS5"/>
</dbReference>
<proteinExistence type="inferred from homology"/>
<dbReference type="GO" id="GO:0004803">
    <property type="term" value="F:transposase activity"/>
    <property type="evidence" value="ECO:0007669"/>
    <property type="project" value="InterPro"/>
</dbReference>
<dbReference type="GO" id="GO:0006313">
    <property type="term" value="P:DNA transposition"/>
    <property type="evidence" value="ECO:0007669"/>
    <property type="project" value="InterPro"/>
</dbReference>
<dbReference type="InterPro" id="IPR008490">
    <property type="entry name" value="Transposase_InsH_N"/>
</dbReference>
<keyword evidence="3" id="KW-0815">Transposition</keyword>
<dbReference type="Pfam" id="PF01609">
    <property type="entry name" value="DDE_Tnp_1"/>
    <property type="match status" value="1"/>
</dbReference>
<reference evidence="8 9" key="1">
    <citation type="journal article" date="2016" name="MBio">
        <title>Lateral Gene Transfer in a Heavy Metal-Contaminated-Groundwater Microbial Community.</title>
        <authorList>
            <person name="Hemme C.L."/>
            <person name="Green S.J."/>
            <person name="Rishishwar L."/>
            <person name="Prakash O."/>
            <person name="Pettenato A."/>
            <person name="Chakraborty R."/>
            <person name="Deutschbauer A.M."/>
            <person name="Van Nostrand J.D."/>
            <person name="Wu L."/>
            <person name="He Z."/>
            <person name="Jordan I.K."/>
            <person name="Hazen T.C."/>
            <person name="Arkin A.P."/>
            <person name="Kostka J.E."/>
            <person name="Zhou J."/>
        </authorList>
    </citation>
    <scope>NUCLEOTIDE SEQUENCE [LARGE SCALE GENOMIC DNA]</scope>
    <source>
        <strain evidence="8 9">FW104-T7</strain>
    </source>
</reference>
<keyword evidence="5" id="KW-0233">DNA recombination</keyword>
<evidence type="ECO:0000256" key="4">
    <source>
        <dbReference type="ARBA" id="ARBA00023125"/>
    </source>
</evidence>
<dbReference type="RefSeq" id="WP_063107847.1">
    <property type="nucleotide sequence ID" value="NZ_LVJS01000073.1"/>
</dbReference>
<evidence type="ECO:0000259" key="6">
    <source>
        <dbReference type="Pfam" id="PF01609"/>
    </source>
</evidence>
<dbReference type="GO" id="GO:0003677">
    <property type="term" value="F:DNA binding"/>
    <property type="evidence" value="ECO:0007669"/>
    <property type="project" value="UniProtKB-KW"/>
</dbReference>
<organism evidence="8 9">
    <name type="scientific">Rhodanobacter thiooxydans</name>
    <dbReference type="NCBI Taxonomy" id="416169"/>
    <lineage>
        <taxon>Bacteria</taxon>
        <taxon>Pseudomonadati</taxon>
        <taxon>Pseudomonadota</taxon>
        <taxon>Gammaproteobacteria</taxon>
        <taxon>Lysobacterales</taxon>
        <taxon>Rhodanobacteraceae</taxon>
        <taxon>Rhodanobacter</taxon>
    </lineage>
</organism>
<dbReference type="AlphaFoldDB" id="A0A154QFH4"/>